<dbReference type="Proteomes" id="UP000199165">
    <property type="component" value="Unassembled WGS sequence"/>
</dbReference>
<feature type="transmembrane region" description="Helical" evidence="1">
    <location>
        <begin position="126"/>
        <end position="146"/>
    </location>
</feature>
<name>A0A1I7B425_9ACTN</name>
<feature type="transmembrane region" description="Helical" evidence="1">
    <location>
        <begin position="167"/>
        <end position="186"/>
    </location>
</feature>
<feature type="transmembrane region" description="Helical" evidence="1">
    <location>
        <begin position="63"/>
        <end position="85"/>
    </location>
</feature>
<keyword evidence="1" id="KW-0472">Membrane</keyword>
<evidence type="ECO:0000313" key="2">
    <source>
        <dbReference type="EMBL" id="SFT81885.1"/>
    </source>
</evidence>
<keyword evidence="3" id="KW-1185">Reference proteome</keyword>
<feature type="transmembrane region" description="Helical" evidence="1">
    <location>
        <begin position="206"/>
        <end position="227"/>
    </location>
</feature>
<keyword evidence="1" id="KW-0812">Transmembrane</keyword>
<keyword evidence="1" id="KW-1133">Transmembrane helix</keyword>
<gene>
    <name evidence="2" type="ORF">SAMN04487904_10991</name>
</gene>
<feature type="transmembrane region" description="Helical" evidence="1">
    <location>
        <begin position="97"/>
        <end position="120"/>
    </location>
</feature>
<dbReference type="STRING" id="995060.SAMN04487904_10991"/>
<sequence>MSVHDISDDGSERPGRPATGAVVTAALLGACLVMLARSLQLLWQQDTLLDMITTSSRPGVSDVLLRGFIYCFIAAVVAGYLWFTTRAMWLCGLARPVATALVSLGVAALLVLPTGALLRYTLDSNAGWLTELLLFPALSALGYASVVRFELGRHGYSGRPHPTFRTAVFGAEMLGICFVLFLWSVWMYYWGARLGIGMSPRQEPASLIVAIHCVLAVLLLVQGWFLVRMMRLIHPAGPVPVLLLALGGWLVLAVLSGVALWGLWELWRVLSGYEVDIPLLALLAAASFGLVVRGARRRKMVPEPRA</sequence>
<feature type="transmembrane region" description="Helical" evidence="1">
    <location>
        <begin position="276"/>
        <end position="295"/>
    </location>
</feature>
<dbReference type="EMBL" id="FPAT01000009">
    <property type="protein sequence ID" value="SFT81885.1"/>
    <property type="molecule type" value="Genomic_DNA"/>
</dbReference>
<reference evidence="3" key="1">
    <citation type="submission" date="2016-10" db="EMBL/GenBank/DDBJ databases">
        <authorList>
            <person name="Varghese N."/>
            <person name="Submissions S."/>
        </authorList>
    </citation>
    <scope>NUCLEOTIDE SEQUENCE [LARGE SCALE GENOMIC DNA]</scope>
    <source>
        <strain evidence="3">DSM 45501</strain>
    </source>
</reference>
<accession>A0A1I7B425</accession>
<dbReference type="RefSeq" id="WP_092979505.1">
    <property type="nucleotide sequence ID" value="NZ_FPAT01000009.1"/>
</dbReference>
<evidence type="ECO:0000256" key="1">
    <source>
        <dbReference type="SAM" id="Phobius"/>
    </source>
</evidence>
<dbReference type="AlphaFoldDB" id="A0A1I7B425"/>
<protein>
    <submittedName>
        <fullName evidence="2">Uncharacterized protein</fullName>
    </submittedName>
</protein>
<proteinExistence type="predicted"/>
<organism evidence="2 3">
    <name type="scientific">Actinopolyspora righensis</name>
    <dbReference type="NCBI Taxonomy" id="995060"/>
    <lineage>
        <taxon>Bacteria</taxon>
        <taxon>Bacillati</taxon>
        <taxon>Actinomycetota</taxon>
        <taxon>Actinomycetes</taxon>
        <taxon>Actinopolysporales</taxon>
        <taxon>Actinopolysporaceae</taxon>
        <taxon>Actinopolyspora</taxon>
        <taxon>Actinopolyspora alba group</taxon>
    </lineage>
</organism>
<feature type="transmembrane region" description="Helical" evidence="1">
    <location>
        <begin position="21"/>
        <end position="43"/>
    </location>
</feature>
<evidence type="ECO:0000313" key="3">
    <source>
        <dbReference type="Proteomes" id="UP000199165"/>
    </source>
</evidence>
<feature type="transmembrane region" description="Helical" evidence="1">
    <location>
        <begin position="239"/>
        <end position="264"/>
    </location>
</feature>